<feature type="compositionally biased region" description="Pro residues" evidence="1">
    <location>
        <begin position="70"/>
        <end position="80"/>
    </location>
</feature>
<evidence type="ECO:0008006" key="4">
    <source>
        <dbReference type="Google" id="ProtNLM"/>
    </source>
</evidence>
<gene>
    <name evidence="2" type="ORF">ACFPIJ_43365</name>
</gene>
<dbReference type="RefSeq" id="WP_380124749.1">
    <property type="nucleotide sequence ID" value="NZ_JBHSIU010000066.1"/>
</dbReference>
<feature type="compositionally biased region" description="Pro residues" evidence="1">
    <location>
        <begin position="101"/>
        <end position="117"/>
    </location>
</feature>
<dbReference type="EMBL" id="JBHSIU010000066">
    <property type="protein sequence ID" value="MFC5004653.1"/>
    <property type="molecule type" value="Genomic_DNA"/>
</dbReference>
<name>A0ABV9WBH6_9ACTN</name>
<comment type="caution">
    <text evidence="2">The sequence shown here is derived from an EMBL/GenBank/DDBJ whole genome shotgun (WGS) entry which is preliminary data.</text>
</comment>
<sequence>MSTGSFDDGRPGGLRRRDLPENFQPLVTDGEDDPEPLLTAAPQQAYGGTPAVADPADATDPEDLVDEPEPVSPAPQPVPTAVPWTPRHQSTRQRFGRSVATPPPLQRGPLPQPPVPTVPQQRDATDGRVRIGLWGATGGGKTTYLGALGIASIRGCSEDGRWNVGGVSTEATKFLTDMTDLLARGRRFPAASIGVEPLSWFVHGDLRTGPEDQDRAPVKERRGWFRGHSSPARPSRAQIEFVLQLQDIPGNRFLLDEANPADERVLDNLCESDGLLYLFDPIRDTLADDGQQGNFEYFNRVLQHLRTRLWERDRLVEGRLPHHVAVCVTKFDDPIVFAQAVDAGAVSLDGGPRNQPHVPNGRKAHKFFDWLCDHAPSSGADLVRDALSVNFHADRVAYFVCSSIGFSLNRDHVLDLSDYSNVLIIDGEPRIRDQIYPINVLEPLIGLERRITTGSW</sequence>
<evidence type="ECO:0000313" key="3">
    <source>
        <dbReference type="Proteomes" id="UP001595912"/>
    </source>
</evidence>
<dbReference type="Proteomes" id="UP001595912">
    <property type="component" value="Unassembled WGS sequence"/>
</dbReference>
<evidence type="ECO:0000256" key="1">
    <source>
        <dbReference type="SAM" id="MobiDB-lite"/>
    </source>
</evidence>
<feature type="compositionally biased region" description="Basic and acidic residues" evidence="1">
    <location>
        <begin position="7"/>
        <end position="20"/>
    </location>
</feature>
<proteinExistence type="predicted"/>
<feature type="region of interest" description="Disordered" evidence="1">
    <location>
        <begin position="1"/>
        <end position="123"/>
    </location>
</feature>
<evidence type="ECO:0000313" key="2">
    <source>
        <dbReference type="EMBL" id="MFC5004653.1"/>
    </source>
</evidence>
<protein>
    <recommendedName>
        <fullName evidence="4">ATP-binding protein</fullName>
    </recommendedName>
</protein>
<keyword evidence="3" id="KW-1185">Reference proteome</keyword>
<organism evidence="2 3">
    <name type="scientific">Dactylosporangium cerinum</name>
    <dbReference type="NCBI Taxonomy" id="1434730"/>
    <lineage>
        <taxon>Bacteria</taxon>
        <taxon>Bacillati</taxon>
        <taxon>Actinomycetota</taxon>
        <taxon>Actinomycetes</taxon>
        <taxon>Micromonosporales</taxon>
        <taxon>Micromonosporaceae</taxon>
        <taxon>Dactylosporangium</taxon>
    </lineage>
</organism>
<feature type="compositionally biased region" description="Acidic residues" evidence="1">
    <location>
        <begin position="57"/>
        <end position="69"/>
    </location>
</feature>
<reference evidence="3" key="1">
    <citation type="journal article" date="2019" name="Int. J. Syst. Evol. Microbiol.">
        <title>The Global Catalogue of Microorganisms (GCM) 10K type strain sequencing project: providing services to taxonomists for standard genome sequencing and annotation.</title>
        <authorList>
            <consortium name="The Broad Institute Genomics Platform"/>
            <consortium name="The Broad Institute Genome Sequencing Center for Infectious Disease"/>
            <person name="Wu L."/>
            <person name="Ma J."/>
        </authorList>
    </citation>
    <scope>NUCLEOTIDE SEQUENCE [LARGE SCALE GENOMIC DNA]</scope>
    <source>
        <strain evidence="3">CGMCC 4.7152</strain>
    </source>
</reference>
<accession>A0ABV9WBH6</accession>